<gene>
    <name evidence="2" type="ORF">GM668_04405</name>
</gene>
<comment type="caution">
    <text evidence="2">The sequence shown here is derived from an EMBL/GenBank/DDBJ whole genome shotgun (WGS) entry which is preliminary data.</text>
</comment>
<name>A0A6L6PV07_9BURK</name>
<accession>A0A6L6PV07</accession>
<organism evidence="2 3">
    <name type="scientific">Pseudoduganella ginsengisoli</name>
    <dbReference type="NCBI Taxonomy" id="1462440"/>
    <lineage>
        <taxon>Bacteria</taxon>
        <taxon>Pseudomonadati</taxon>
        <taxon>Pseudomonadota</taxon>
        <taxon>Betaproteobacteria</taxon>
        <taxon>Burkholderiales</taxon>
        <taxon>Oxalobacteraceae</taxon>
        <taxon>Telluria group</taxon>
        <taxon>Pseudoduganella</taxon>
    </lineage>
</organism>
<feature type="signal peptide" evidence="1">
    <location>
        <begin position="1"/>
        <end position="21"/>
    </location>
</feature>
<proteinExistence type="predicted"/>
<keyword evidence="1" id="KW-0732">Signal</keyword>
<feature type="chain" id="PRO_5026894506" evidence="1">
    <location>
        <begin position="22"/>
        <end position="242"/>
    </location>
</feature>
<dbReference type="Gene3D" id="3.40.190.10">
    <property type="entry name" value="Periplasmic binding protein-like II"/>
    <property type="match status" value="2"/>
</dbReference>
<dbReference type="SUPFAM" id="SSF53850">
    <property type="entry name" value="Periplasmic binding protein-like II"/>
    <property type="match status" value="1"/>
</dbReference>
<protein>
    <submittedName>
        <fullName evidence="2">Transporter substrate-binding domain-containing protein</fullName>
    </submittedName>
</protein>
<sequence>MKRFPTSLLILCAVAHGAAIAGQQDMVFIAPTNHTMPMARFENGVLVEGVLKDLGDLIALRMGRRAVYVSVPSKRVGDVLAAGGADALCYVVPVWIDGHFNWTKPFITSNAVVVARKDAPVVKSLADLANKPLGTVMGYRYPEIERMLGKRFVREDAPNTELNFRKLVVGRMQYATIDQIAFEYRVRQDPSLALRKDVVYASVATQCAFSLQSKIPFAQAEHAIDALVQDGSVAAVLNQYAK</sequence>
<dbReference type="OrthoDB" id="8885114at2"/>
<evidence type="ECO:0000313" key="2">
    <source>
        <dbReference type="EMBL" id="MTW01327.1"/>
    </source>
</evidence>
<dbReference type="EMBL" id="WNLA01000001">
    <property type="protein sequence ID" value="MTW01327.1"/>
    <property type="molecule type" value="Genomic_DNA"/>
</dbReference>
<dbReference type="RefSeq" id="WP_155437658.1">
    <property type="nucleotide sequence ID" value="NZ_WNLA01000001.1"/>
</dbReference>
<dbReference type="Proteomes" id="UP000484015">
    <property type="component" value="Unassembled WGS sequence"/>
</dbReference>
<keyword evidence="3" id="KW-1185">Reference proteome</keyword>
<evidence type="ECO:0000313" key="3">
    <source>
        <dbReference type="Proteomes" id="UP000484015"/>
    </source>
</evidence>
<dbReference type="AlphaFoldDB" id="A0A6L6PV07"/>
<evidence type="ECO:0000256" key="1">
    <source>
        <dbReference type="SAM" id="SignalP"/>
    </source>
</evidence>
<reference evidence="2 3" key="1">
    <citation type="submission" date="2019-11" db="EMBL/GenBank/DDBJ databases">
        <title>Type strains purchased from KCTC, JCM and DSMZ.</title>
        <authorList>
            <person name="Lu H."/>
        </authorList>
    </citation>
    <scope>NUCLEOTIDE SEQUENCE [LARGE SCALE GENOMIC DNA]</scope>
    <source>
        <strain evidence="2 3">KCTC 42409</strain>
    </source>
</reference>